<dbReference type="PROSITE" id="PS50160">
    <property type="entry name" value="DNA_LIGASE_A3"/>
    <property type="match status" value="1"/>
</dbReference>
<dbReference type="EMBL" id="RKST01000056">
    <property type="protein sequence ID" value="RUM95251.1"/>
    <property type="molecule type" value="Genomic_DNA"/>
</dbReference>
<dbReference type="NCBIfam" id="TIGR02779">
    <property type="entry name" value="NHEJ_ligase_lig"/>
    <property type="match status" value="1"/>
</dbReference>
<dbReference type="CDD" id="cd07906">
    <property type="entry name" value="Adenylation_DNA_ligase_LigD_LigC"/>
    <property type="match status" value="1"/>
</dbReference>
<dbReference type="InterPro" id="IPR012310">
    <property type="entry name" value="DNA_ligase_ATP-dep_cent"/>
</dbReference>
<gene>
    <name evidence="7" type="ORF">EET67_24285</name>
</gene>
<dbReference type="PANTHER" id="PTHR45674">
    <property type="entry name" value="DNA LIGASE 1/3 FAMILY MEMBER"/>
    <property type="match status" value="1"/>
</dbReference>
<protein>
    <recommendedName>
        <fullName evidence="2">DNA ligase (ATP)</fullName>
        <ecNumber evidence="2">6.5.1.1</ecNumber>
    </recommendedName>
</protein>
<evidence type="ECO:0000259" key="6">
    <source>
        <dbReference type="PROSITE" id="PS50160"/>
    </source>
</evidence>
<evidence type="ECO:0000256" key="3">
    <source>
        <dbReference type="ARBA" id="ARBA00022598"/>
    </source>
</evidence>
<comment type="similarity">
    <text evidence="1">Belongs to the ATP-dependent DNA ligase family.</text>
</comment>
<dbReference type="Proteomes" id="UP000281647">
    <property type="component" value="Unassembled WGS sequence"/>
</dbReference>
<dbReference type="InterPro" id="IPR012340">
    <property type="entry name" value="NA-bd_OB-fold"/>
</dbReference>
<keyword evidence="3 7" id="KW-0436">Ligase</keyword>
<dbReference type="GO" id="GO:0006310">
    <property type="term" value="P:DNA recombination"/>
    <property type="evidence" value="ECO:0007669"/>
    <property type="project" value="InterPro"/>
</dbReference>
<dbReference type="Gene3D" id="3.30.1490.70">
    <property type="match status" value="1"/>
</dbReference>
<dbReference type="OrthoDB" id="9802472at2"/>
<keyword evidence="8" id="KW-1185">Reference proteome</keyword>
<dbReference type="CDD" id="cd07971">
    <property type="entry name" value="OBF_DNA_ligase_LigD"/>
    <property type="match status" value="1"/>
</dbReference>
<dbReference type="RefSeq" id="WP_128628776.1">
    <property type="nucleotide sequence ID" value="NZ_RKST01000056.1"/>
</dbReference>
<sequence>MGKPPRISSIDLRQEPEAALRSRAPTPRGPRQPLLPFDAMPERVEPCLALLAARPPNGPAWVFEVKWDGYRLAIHVEAKGIRILTRGGHDWTHRFPAIVEAAQTLNVSTLILDGEAVVLDDQGRSDFGALQQALGGRGGKRHASEAILYAFDLLYLDGMDLRRMTLSERRHLLEGVLDGQTGAVRLSKEIGADGETFLKAACEHGLEGMIAKHRDRPYRSGRPGDWLKIKCIQSESFLVVGYEPSTKVRGAIASLLLAASAGDGLVYVGSVGTGFKAHEAVALKKQLDAIKTDIPAVVVKGKNLVFVRPALVAEVEFRAWTREGQLRHASFKGLRDAADCVEFFRFNPTPGVS</sequence>
<dbReference type="GO" id="GO:0005524">
    <property type="term" value="F:ATP binding"/>
    <property type="evidence" value="ECO:0007669"/>
    <property type="project" value="InterPro"/>
</dbReference>
<feature type="domain" description="ATP-dependent DNA ligase family profile" evidence="6">
    <location>
        <begin position="139"/>
        <end position="230"/>
    </location>
</feature>
<dbReference type="GO" id="GO:0003910">
    <property type="term" value="F:DNA ligase (ATP) activity"/>
    <property type="evidence" value="ECO:0007669"/>
    <property type="project" value="UniProtKB-EC"/>
</dbReference>
<evidence type="ECO:0000313" key="8">
    <source>
        <dbReference type="Proteomes" id="UP000281647"/>
    </source>
</evidence>
<dbReference type="Pfam" id="PF04679">
    <property type="entry name" value="DNA_ligase_A_C"/>
    <property type="match status" value="1"/>
</dbReference>
<dbReference type="InterPro" id="IPR014146">
    <property type="entry name" value="LigD_ligase_dom"/>
</dbReference>
<feature type="region of interest" description="Disordered" evidence="5">
    <location>
        <begin position="1"/>
        <end position="37"/>
    </location>
</feature>
<evidence type="ECO:0000256" key="5">
    <source>
        <dbReference type="SAM" id="MobiDB-lite"/>
    </source>
</evidence>
<evidence type="ECO:0000256" key="4">
    <source>
        <dbReference type="ARBA" id="ARBA00034003"/>
    </source>
</evidence>
<evidence type="ECO:0000256" key="1">
    <source>
        <dbReference type="ARBA" id="ARBA00007572"/>
    </source>
</evidence>
<dbReference type="AlphaFoldDB" id="A0A432UZD4"/>
<dbReference type="PANTHER" id="PTHR45674:SF4">
    <property type="entry name" value="DNA LIGASE 1"/>
    <property type="match status" value="1"/>
</dbReference>
<dbReference type="EC" id="6.5.1.1" evidence="2"/>
<dbReference type="SUPFAM" id="SSF56091">
    <property type="entry name" value="DNA ligase/mRNA capping enzyme, catalytic domain"/>
    <property type="match status" value="1"/>
</dbReference>
<dbReference type="Pfam" id="PF01068">
    <property type="entry name" value="DNA_ligase_A_M"/>
    <property type="match status" value="1"/>
</dbReference>
<proteinExistence type="inferred from homology"/>
<comment type="catalytic activity">
    <reaction evidence="4">
        <text>ATP + (deoxyribonucleotide)n-3'-hydroxyl + 5'-phospho-(deoxyribonucleotide)m = (deoxyribonucleotide)n+m + AMP + diphosphate.</text>
        <dbReference type="EC" id="6.5.1.1"/>
    </reaction>
</comment>
<evidence type="ECO:0000313" key="7">
    <source>
        <dbReference type="EMBL" id="RUM95251.1"/>
    </source>
</evidence>
<dbReference type="InterPro" id="IPR050191">
    <property type="entry name" value="ATP-dep_DNA_ligase"/>
</dbReference>
<accession>A0A432UZD4</accession>
<dbReference type="Gene3D" id="2.40.50.140">
    <property type="entry name" value="Nucleic acid-binding proteins"/>
    <property type="match status" value="1"/>
</dbReference>
<name>A0A432UZD4_9HYPH</name>
<dbReference type="Gene3D" id="3.30.470.30">
    <property type="entry name" value="DNA ligase/mRNA capping enzyme"/>
    <property type="match status" value="1"/>
</dbReference>
<dbReference type="SUPFAM" id="SSF50249">
    <property type="entry name" value="Nucleic acid-binding proteins"/>
    <property type="match status" value="1"/>
</dbReference>
<comment type="caution">
    <text evidence="7">The sequence shown here is derived from an EMBL/GenBank/DDBJ whole genome shotgun (WGS) entry which is preliminary data.</text>
</comment>
<dbReference type="GO" id="GO:0006281">
    <property type="term" value="P:DNA repair"/>
    <property type="evidence" value="ECO:0007669"/>
    <property type="project" value="InterPro"/>
</dbReference>
<reference evidence="7 8" key="1">
    <citation type="submission" date="2018-11" db="EMBL/GenBank/DDBJ databases">
        <title>Pseudaminobacter arsenicus sp. nov., an arsenic-resistant bacterium isolated from arsenic-rich aquifers.</title>
        <authorList>
            <person name="Mu Y."/>
        </authorList>
    </citation>
    <scope>NUCLEOTIDE SEQUENCE [LARGE SCALE GENOMIC DNA]</scope>
    <source>
        <strain evidence="7 8">CB3</strain>
    </source>
</reference>
<dbReference type="InterPro" id="IPR012309">
    <property type="entry name" value="DNA_ligase_ATP-dep_C"/>
</dbReference>
<evidence type="ECO:0000256" key="2">
    <source>
        <dbReference type="ARBA" id="ARBA00012727"/>
    </source>
</evidence>
<organism evidence="7 8">
    <name type="scientific">Borborobacter arsenicus</name>
    <dbReference type="NCBI Taxonomy" id="1851146"/>
    <lineage>
        <taxon>Bacteria</taxon>
        <taxon>Pseudomonadati</taxon>
        <taxon>Pseudomonadota</taxon>
        <taxon>Alphaproteobacteria</taxon>
        <taxon>Hyphomicrobiales</taxon>
        <taxon>Phyllobacteriaceae</taxon>
        <taxon>Borborobacter</taxon>
    </lineage>
</organism>